<accession>A0A9P4NFE1</accession>
<name>A0A9P4NFE1_9PEZI</name>
<dbReference type="AlphaFoldDB" id="A0A9P4NFE1"/>
<evidence type="ECO:0008006" key="3">
    <source>
        <dbReference type="Google" id="ProtNLM"/>
    </source>
</evidence>
<gene>
    <name evidence="1" type="ORF">EJ08DRAFT_739134</name>
</gene>
<protein>
    <recommendedName>
        <fullName evidence="3">F-box domain-containing protein</fullName>
    </recommendedName>
</protein>
<reference evidence="1" key="1">
    <citation type="journal article" date="2020" name="Stud. Mycol.">
        <title>101 Dothideomycetes genomes: a test case for predicting lifestyles and emergence of pathogens.</title>
        <authorList>
            <person name="Haridas S."/>
            <person name="Albert R."/>
            <person name="Binder M."/>
            <person name="Bloem J."/>
            <person name="Labutti K."/>
            <person name="Salamov A."/>
            <person name="Andreopoulos B."/>
            <person name="Baker S."/>
            <person name="Barry K."/>
            <person name="Bills G."/>
            <person name="Bluhm B."/>
            <person name="Cannon C."/>
            <person name="Castanera R."/>
            <person name="Culley D."/>
            <person name="Daum C."/>
            <person name="Ezra D."/>
            <person name="Gonzalez J."/>
            <person name="Henrissat B."/>
            <person name="Kuo A."/>
            <person name="Liang C."/>
            <person name="Lipzen A."/>
            <person name="Lutzoni F."/>
            <person name="Magnuson J."/>
            <person name="Mondo S."/>
            <person name="Nolan M."/>
            <person name="Ohm R."/>
            <person name="Pangilinan J."/>
            <person name="Park H.-J."/>
            <person name="Ramirez L."/>
            <person name="Alfaro M."/>
            <person name="Sun H."/>
            <person name="Tritt A."/>
            <person name="Yoshinaga Y."/>
            <person name="Zwiers L.-H."/>
            <person name="Turgeon B."/>
            <person name="Goodwin S."/>
            <person name="Spatafora J."/>
            <person name="Crous P."/>
            <person name="Grigoriev I."/>
        </authorList>
    </citation>
    <scope>NUCLEOTIDE SEQUENCE</scope>
    <source>
        <strain evidence="1">CBS 130266</strain>
    </source>
</reference>
<proteinExistence type="predicted"/>
<evidence type="ECO:0000313" key="1">
    <source>
        <dbReference type="EMBL" id="KAF2418459.1"/>
    </source>
</evidence>
<keyword evidence="2" id="KW-1185">Reference proteome</keyword>
<evidence type="ECO:0000313" key="2">
    <source>
        <dbReference type="Proteomes" id="UP000800235"/>
    </source>
</evidence>
<dbReference type="Proteomes" id="UP000800235">
    <property type="component" value="Unassembled WGS sequence"/>
</dbReference>
<dbReference type="EMBL" id="MU007128">
    <property type="protein sequence ID" value="KAF2418459.1"/>
    <property type="molecule type" value="Genomic_DNA"/>
</dbReference>
<sequence>MASTFDSLAVELKQLIADFLPQTEDVRNMRLVSKKIHDSTTLKYESLFKERTIFMHPLSFKSFHDTIQYPRLAQCVKHLTITTHVFENTTQERGRAQRAALPSDTWIQLHQSQDLFQNSGMDCRMLEKLLRSLPKLNSISLSGRDGSSGVLLRKHHPSNYRPSLSTQTSHLPTLFSKLLSTIEVADIHLDQLMIDLPAAPWEAPAKFWVTTLGPRFVGLSRVSRVLDQLTMLTLTLSTSTISHPPHEDLGIFIESAPNLEALRLRFQITGTGTDPQQIPFHEELSLAHLFQHRKIPNLVELKIENADIVVGPITTFLYGHSFDLKRLRLTSCRMESELEWKYLISHFVDPKTRNINIQLAEIHWPRTWASKPLWWTYYSCWNEILGTDMKLDVAEPEEANSGEQHSEKENEE</sequence>
<comment type="caution">
    <text evidence="1">The sequence shown here is derived from an EMBL/GenBank/DDBJ whole genome shotgun (WGS) entry which is preliminary data.</text>
</comment>
<organism evidence="1 2">
    <name type="scientific">Tothia fuscella</name>
    <dbReference type="NCBI Taxonomy" id="1048955"/>
    <lineage>
        <taxon>Eukaryota</taxon>
        <taxon>Fungi</taxon>
        <taxon>Dikarya</taxon>
        <taxon>Ascomycota</taxon>
        <taxon>Pezizomycotina</taxon>
        <taxon>Dothideomycetes</taxon>
        <taxon>Pleosporomycetidae</taxon>
        <taxon>Venturiales</taxon>
        <taxon>Cylindrosympodiaceae</taxon>
        <taxon>Tothia</taxon>
    </lineage>
</organism>